<dbReference type="Proteomes" id="UP000193411">
    <property type="component" value="Unassembled WGS sequence"/>
</dbReference>
<protein>
    <submittedName>
        <fullName evidence="2">GPI transamidase component PIG-T</fullName>
    </submittedName>
</protein>
<dbReference type="Pfam" id="PF04113">
    <property type="entry name" value="Gpi16"/>
    <property type="match status" value="1"/>
</dbReference>
<evidence type="ECO:0000313" key="2">
    <source>
        <dbReference type="EMBL" id="ORZ39345.1"/>
    </source>
</evidence>
<feature type="transmembrane region" description="Helical" evidence="1">
    <location>
        <begin position="548"/>
        <end position="570"/>
    </location>
</feature>
<evidence type="ECO:0000256" key="1">
    <source>
        <dbReference type="SAM" id="Phobius"/>
    </source>
</evidence>
<dbReference type="EMBL" id="MCFL01000005">
    <property type="protein sequence ID" value="ORZ39345.1"/>
    <property type="molecule type" value="Genomic_DNA"/>
</dbReference>
<gene>
    <name evidence="2" type="ORF">BCR44DRAFT_1496308</name>
</gene>
<name>A0A1Y2HXJ1_9FUNG</name>
<accession>A0A1Y2HXJ1</accession>
<proteinExistence type="predicted"/>
<keyword evidence="3" id="KW-1185">Reference proteome</keyword>
<dbReference type="STRING" id="765915.A0A1Y2HXJ1"/>
<sequence length="627" mass="70612">MPPHHCSSPLVPRPRRPWPDRSTAISVPMLACVCVVVLAFASMVSPASRYKESLSIDTLPDGKLLLAFDFVSTRPFDGPNPSQAAPHQPTFPFPRTLAQVLDQYQVEAMDLTLTQGRWQYRRWGVPAEGRGAPSGADLRVWLRSANASDTAEYVSTYVASRLDTRWLALTNALSGLFCGSLNFLDQTMTTTPKYAWADLHVSRPNVSTTLRHGALAREAVCTENLTPWAKLLPCGTRQGIARLLNGYRVFDANFNSIQARVRSECIKGKCVQYLEQAVVLVLDPMRGSESPDWSLVGLLDRSLEGACALDSLPTEVYVRFPEGVAREDVKLFPADEYRLLDVSGRRFALFELEKQKLDLRMEYAHPEAVGKQYRQAPSTASPLLLSRTTTGSNLDSGTLHLTTTNPTAYPIPLTLYQTLPWFLRTHLHTMRVMCNGTQVRPRPWRHQHALDRARPTVMELGWTVPAGVTCEWQVDFEKAFLHFTEHRPDAHRGFEIPAALVTFPSPRPTGEGDKDRLRYYPTTDEWPMVVRMYTDIAQVQLPTPDFSMPYNVITFTCTVVAFYFGTVFALTVNRVFAYRMVETGQVDRRGNKVVKPKVVTMEERVAVAVERIKRERKFQGSSGKKVD</sequence>
<dbReference type="PANTHER" id="PTHR12959:SF11">
    <property type="entry name" value="GPI TRANSAMIDASE COMPONENT PIG-T"/>
    <property type="match status" value="1"/>
</dbReference>
<dbReference type="OrthoDB" id="331263at2759"/>
<dbReference type="GO" id="GO:0016255">
    <property type="term" value="P:attachment of GPI anchor to protein"/>
    <property type="evidence" value="ECO:0007669"/>
    <property type="project" value="InterPro"/>
</dbReference>
<dbReference type="GO" id="GO:0042765">
    <property type="term" value="C:GPI-anchor transamidase complex"/>
    <property type="evidence" value="ECO:0007669"/>
    <property type="project" value="InterPro"/>
</dbReference>
<keyword evidence="1" id="KW-1133">Transmembrane helix</keyword>
<feature type="transmembrane region" description="Helical" evidence="1">
    <location>
        <begin position="23"/>
        <end position="44"/>
    </location>
</feature>
<dbReference type="PANTHER" id="PTHR12959">
    <property type="entry name" value="GPI TRANSAMIDASE COMPONENT PIG-T-RELATED"/>
    <property type="match status" value="1"/>
</dbReference>
<comment type="caution">
    <text evidence="2">The sequence shown here is derived from an EMBL/GenBank/DDBJ whole genome shotgun (WGS) entry which is preliminary data.</text>
</comment>
<organism evidence="2 3">
    <name type="scientific">Catenaria anguillulae PL171</name>
    <dbReference type="NCBI Taxonomy" id="765915"/>
    <lineage>
        <taxon>Eukaryota</taxon>
        <taxon>Fungi</taxon>
        <taxon>Fungi incertae sedis</taxon>
        <taxon>Blastocladiomycota</taxon>
        <taxon>Blastocladiomycetes</taxon>
        <taxon>Blastocladiales</taxon>
        <taxon>Catenariaceae</taxon>
        <taxon>Catenaria</taxon>
    </lineage>
</organism>
<dbReference type="AlphaFoldDB" id="A0A1Y2HXJ1"/>
<dbReference type="InterPro" id="IPR007245">
    <property type="entry name" value="PIG-T"/>
</dbReference>
<keyword evidence="1" id="KW-0812">Transmembrane</keyword>
<reference evidence="2 3" key="1">
    <citation type="submission" date="2016-07" db="EMBL/GenBank/DDBJ databases">
        <title>Pervasive Adenine N6-methylation of Active Genes in Fungi.</title>
        <authorList>
            <consortium name="DOE Joint Genome Institute"/>
            <person name="Mondo S.J."/>
            <person name="Dannebaum R.O."/>
            <person name="Kuo R.C."/>
            <person name="Labutti K."/>
            <person name="Haridas S."/>
            <person name="Kuo A."/>
            <person name="Salamov A."/>
            <person name="Ahrendt S.R."/>
            <person name="Lipzen A."/>
            <person name="Sullivan W."/>
            <person name="Andreopoulos W.B."/>
            <person name="Clum A."/>
            <person name="Lindquist E."/>
            <person name="Daum C."/>
            <person name="Ramamoorthy G.K."/>
            <person name="Gryganskyi A."/>
            <person name="Culley D."/>
            <person name="Magnuson J.K."/>
            <person name="James T.Y."/>
            <person name="O'Malley M.A."/>
            <person name="Stajich J.E."/>
            <person name="Spatafora J.W."/>
            <person name="Visel A."/>
            <person name="Grigoriev I.V."/>
        </authorList>
    </citation>
    <scope>NUCLEOTIDE SEQUENCE [LARGE SCALE GENOMIC DNA]</scope>
    <source>
        <strain evidence="2 3">PL171</strain>
    </source>
</reference>
<evidence type="ECO:0000313" key="3">
    <source>
        <dbReference type="Proteomes" id="UP000193411"/>
    </source>
</evidence>
<keyword evidence="1" id="KW-0472">Membrane</keyword>